<feature type="repeat" description="TPR" evidence="3">
    <location>
        <begin position="556"/>
        <end position="589"/>
    </location>
</feature>
<feature type="region of interest" description="Disordered" evidence="4">
    <location>
        <begin position="766"/>
        <end position="802"/>
    </location>
</feature>
<feature type="compositionally biased region" description="Low complexity" evidence="4">
    <location>
        <begin position="32"/>
        <end position="90"/>
    </location>
</feature>
<dbReference type="InterPro" id="IPR018253">
    <property type="entry name" value="DnaJ_domain_CS"/>
</dbReference>
<dbReference type="PANTHER" id="PTHR44200">
    <property type="entry name" value="DNAJ HOMOLOG SUBFAMILY C MEMBER 7"/>
    <property type="match status" value="1"/>
</dbReference>
<comment type="caution">
    <text evidence="7">The sequence shown here is derived from an EMBL/GenBank/DDBJ whole genome shotgun (WGS) entry which is preliminary data.</text>
</comment>
<name>A0A0C2IUV6_9PEZI</name>
<dbReference type="PROSITE" id="PS50076">
    <property type="entry name" value="DNAJ_2"/>
    <property type="match status" value="1"/>
</dbReference>
<keyword evidence="5" id="KW-1133">Transmembrane helix</keyword>
<feature type="repeat" description="TPR" evidence="3">
    <location>
        <begin position="518"/>
        <end position="551"/>
    </location>
</feature>
<dbReference type="PRINTS" id="PR00625">
    <property type="entry name" value="JDOMAIN"/>
</dbReference>
<feature type="repeat" description="TPR" evidence="3">
    <location>
        <begin position="321"/>
        <end position="354"/>
    </location>
</feature>
<accession>A0A0C2IUV6</accession>
<feature type="transmembrane region" description="Helical" evidence="5">
    <location>
        <begin position="835"/>
        <end position="865"/>
    </location>
</feature>
<dbReference type="Pfam" id="PF00515">
    <property type="entry name" value="TPR_1"/>
    <property type="match status" value="1"/>
</dbReference>
<keyword evidence="1" id="KW-0677">Repeat</keyword>
<dbReference type="Pfam" id="PF13432">
    <property type="entry name" value="TPR_16"/>
    <property type="match status" value="1"/>
</dbReference>
<dbReference type="Pfam" id="PF00226">
    <property type="entry name" value="DnaJ"/>
    <property type="match status" value="1"/>
</dbReference>
<dbReference type="SMART" id="SM00271">
    <property type="entry name" value="DnaJ"/>
    <property type="match status" value="1"/>
</dbReference>
<evidence type="ECO:0000256" key="5">
    <source>
        <dbReference type="SAM" id="Phobius"/>
    </source>
</evidence>
<feature type="compositionally biased region" description="Low complexity" evidence="4">
    <location>
        <begin position="109"/>
        <end position="136"/>
    </location>
</feature>
<feature type="domain" description="J" evidence="6">
    <location>
        <begin position="644"/>
        <end position="709"/>
    </location>
</feature>
<dbReference type="PANTHER" id="PTHR44200:SF1">
    <property type="entry name" value="DNAJ HOMOLOG SUBFAMILY C MEMBER 7"/>
    <property type="match status" value="1"/>
</dbReference>
<feature type="repeat" description="TPR" evidence="3">
    <location>
        <begin position="472"/>
        <end position="505"/>
    </location>
</feature>
<organism evidence="7 8">
    <name type="scientific">Sporothrix brasiliensis 5110</name>
    <dbReference type="NCBI Taxonomy" id="1398154"/>
    <lineage>
        <taxon>Eukaryota</taxon>
        <taxon>Fungi</taxon>
        <taxon>Dikarya</taxon>
        <taxon>Ascomycota</taxon>
        <taxon>Pezizomycotina</taxon>
        <taxon>Sordariomycetes</taxon>
        <taxon>Sordariomycetidae</taxon>
        <taxon>Ophiostomatales</taxon>
        <taxon>Ophiostomataceae</taxon>
        <taxon>Sporothrix</taxon>
    </lineage>
</organism>
<feature type="compositionally biased region" description="Polar residues" evidence="4">
    <location>
        <begin position="255"/>
        <end position="268"/>
    </location>
</feature>
<evidence type="ECO:0000313" key="8">
    <source>
        <dbReference type="Proteomes" id="UP000031575"/>
    </source>
</evidence>
<dbReference type="PROSITE" id="PS00636">
    <property type="entry name" value="DNAJ_1"/>
    <property type="match status" value="1"/>
</dbReference>
<keyword evidence="5" id="KW-0812">Transmembrane</keyword>
<dbReference type="SUPFAM" id="SSF46565">
    <property type="entry name" value="Chaperone J-domain"/>
    <property type="match status" value="1"/>
</dbReference>
<gene>
    <name evidence="7" type="ORF">SPBR_00180</name>
</gene>
<sequence length="878" mass="93947">MKFFNKKTSRKPTANASAGAPPYDDDDDDYLPSPVRSEPASPASRSPTKQVASAASPTKASPAKTSAASASPLLFSPSSTAAAGSGSARPSRTKHRSSSPSAQQPYAGSSAASPRPKKSSSSSSSRHHTSSASSATRHYDRDRAAEPGSTLTSSSSANNVASSSSSSSRRRKIDPNTHPLNLPPEERKRLSLLSAMSNRTSMDTDRETPGVTSGAASPSSPKPPQNSQSPQKRSQSPPLSNGRPSASSPPPAAATNGTVPVNGNSSNGDVPVPPPHTTPAPTPEEEAETFKNLGNKYFKDKSYMAAIGEYTKAVNLVPQSATYLSNRAAAYMSAGNYSSALEDCLRAADLDPQNPKILLRLARIYTSLGQPEDAILTFGRIQPPPSAKDMASAKEMLQHVNAARDALDHGTTGSMVLHALDMASRLLGPSAVQPRKWQLMRGDAYLKMGGENNIGEAANTAISLLRYNDKDPEAIILRGRALYSQGDNAQAERHFRRAIDLDPDMKDAIKWLRIVQKLDRMKEEGNKEYKAGRWQAAIDKYTDALSIDPANRGINSKLLQNRALCRLKLKEYDEAITDCDAAIALDPSYTKARRTKANAYGLAERWEDAVREWKALAEREPEDRSVLKEVKRAELELKKSQRKDYYKILGVAKDADDKEIKKAYRKLAVVHHPDKNPGDEAAEARFKDIGEAYETLSDPQKRARYDSGDDLVDPSDMFGGGGGMHGGIDPEILFSMMGGQGGGGGFGGGGFGGGFPGGAGGFPGGGAGGFHFNQSGGRQREVEDDESDSGDEDEGEYGKEEYAKDHGKDFAWSAASAASRTTARHERLLAAVQRIGIFVVAALVLLPPVLAVLLIVLAGLAYLITQRVRPQLLSRIGG</sequence>
<feature type="compositionally biased region" description="Low complexity" evidence="4">
    <location>
        <begin position="225"/>
        <end position="238"/>
    </location>
</feature>
<dbReference type="InterPro" id="IPR011990">
    <property type="entry name" value="TPR-like_helical_dom_sf"/>
</dbReference>
<feature type="region of interest" description="Disordered" evidence="4">
    <location>
        <begin position="1"/>
        <end position="285"/>
    </location>
</feature>
<dbReference type="Gene3D" id="1.10.287.110">
    <property type="entry name" value="DnaJ domain"/>
    <property type="match status" value="1"/>
</dbReference>
<evidence type="ECO:0000256" key="4">
    <source>
        <dbReference type="SAM" id="MobiDB-lite"/>
    </source>
</evidence>
<protein>
    <recommendedName>
        <fullName evidence="6">J domain-containing protein</fullName>
    </recommendedName>
</protein>
<dbReference type="CDD" id="cd06257">
    <property type="entry name" value="DnaJ"/>
    <property type="match status" value="1"/>
</dbReference>
<dbReference type="InterPro" id="IPR001623">
    <property type="entry name" value="DnaJ_domain"/>
</dbReference>
<dbReference type="SMART" id="SM00028">
    <property type="entry name" value="TPR"/>
    <property type="match status" value="7"/>
</dbReference>
<dbReference type="Gene3D" id="1.25.40.10">
    <property type="entry name" value="Tetratricopeptide repeat domain"/>
    <property type="match status" value="1"/>
</dbReference>
<dbReference type="InterPro" id="IPR052758">
    <property type="entry name" value="SRC_co-chaperone"/>
</dbReference>
<evidence type="ECO:0000259" key="6">
    <source>
        <dbReference type="PROSITE" id="PS50076"/>
    </source>
</evidence>
<dbReference type="VEuPathDB" id="FungiDB:SPBR_00180"/>
<dbReference type="Proteomes" id="UP000031575">
    <property type="component" value="Unassembled WGS sequence"/>
</dbReference>
<dbReference type="SUPFAM" id="SSF48452">
    <property type="entry name" value="TPR-like"/>
    <property type="match status" value="1"/>
</dbReference>
<dbReference type="Pfam" id="PF14559">
    <property type="entry name" value="TPR_19"/>
    <property type="match status" value="1"/>
</dbReference>
<dbReference type="EMBL" id="AWTV01000008">
    <property type="protein sequence ID" value="KIH90580.1"/>
    <property type="molecule type" value="Genomic_DNA"/>
</dbReference>
<dbReference type="PROSITE" id="PS50005">
    <property type="entry name" value="TPR"/>
    <property type="match status" value="5"/>
</dbReference>
<feature type="compositionally biased region" description="Low complexity" evidence="4">
    <location>
        <begin position="153"/>
        <end position="167"/>
    </location>
</feature>
<dbReference type="InterPro" id="IPR019734">
    <property type="entry name" value="TPR_rpt"/>
</dbReference>
<evidence type="ECO:0000256" key="3">
    <source>
        <dbReference type="PROSITE-ProRule" id="PRU00339"/>
    </source>
</evidence>
<dbReference type="InterPro" id="IPR036869">
    <property type="entry name" value="J_dom_sf"/>
</dbReference>
<feature type="compositionally biased region" description="Basic residues" evidence="4">
    <location>
        <begin position="1"/>
        <end position="10"/>
    </location>
</feature>
<dbReference type="RefSeq" id="XP_040618590.1">
    <property type="nucleotide sequence ID" value="XM_040758500.1"/>
</dbReference>
<feature type="compositionally biased region" description="Polar residues" evidence="4">
    <location>
        <begin position="98"/>
        <end position="107"/>
    </location>
</feature>
<dbReference type="GeneID" id="63673421"/>
<feature type="repeat" description="TPR" evidence="3">
    <location>
        <begin position="287"/>
        <end position="320"/>
    </location>
</feature>
<keyword evidence="5" id="KW-0472">Membrane</keyword>
<dbReference type="HOGENOM" id="CLU_015935_2_0_1"/>
<feature type="compositionally biased region" description="Acidic residues" evidence="4">
    <location>
        <begin position="782"/>
        <end position="795"/>
    </location>
</feature>
<keyword evidence="2 3" id="KW-0802">TPR repeat</keyword>
<evidence type="ECO:0000256" key="1">
    <source>
        <dbReference type="ARBA" id="ARBA00022737"/>
    </source>
</evidence>
<reference evidence="7 8" key="1">
    <citation type="journal article" date="2014" name="BMC Genomics">
        <title>Comparative genomics of the major fungal agents of human and animal Sporotrichosis: Sporothrix schenckii and Sporothrix brasiliensis.</title>
        <authorList>
            <person name="Teixeira M.M."/>
            <person name="de Almeida L.G."/>
            <person name="Kubitschek-Barreira P."/>
            <person name="Alves F.L."/>
            <person name="Kioshima E.S."/>
            <person name="Abadio A.K."/>
            <person name="Fernandes L."/>
            <person name="Derengowski L.S."/>
            <person name="Ferreira K.S."/>
            <person name="Souza R.C."/>
            <person name="Ruiz J.C."/>
            <person name="de Andrade N.C."/>
            <person name="Paes H.C."/>
            <person name="Nicola A.M."/>
            <person name="Albuquerque P."/>
            <person name="Gerber A.L."/>
            <person name="Martins V.P."/>
            <person name="Peconick L.D."/>
            <person name="Neto A.V."/>
            <person name="Chaucanez C.B."/>
            <person name="Silva P.A."/>
            <person name="Cunha O.L."/>
            <person name="de Oliveira F.F."/>
            <person name="dos Santos T.C."/>
            <person name="Barros A.L."/>
            <person name="Soares M.A."/>
            <person name="de Oliveira L.M."/>
            <person name="Marini M.M."/>
            <person name="Villalobos-Duno H."/>
            <person name="Cunha M.M."/>
            <person name="de Hoog S."/>
            <person name="da Silveira J.F."/>
            <person name="Henrissat B."/>
            <person name="Nino-Vega G.A."/>
            <person name="Cisalpino P.S."/>
            <person name="Mora-Montes H.M."/>
            <person name="Almeida S.R."/>
            <person name="Stajich J.E."/>
            <person name="Lopes-Bezerra L.M."/>
            <person name="Vasconcelos A.T."/>
            <person name="Felipe M.S."/>
        </authorList>
    </citation>
    <scope>NUCLEOTIDE SEQUENCE [LARGE SCALE GENOMIC DNA]</scope>
    <source>
        <strain evidence="7 8">5110</strain>
    </source>
</reference>
<proteinExistence type="predicted"/>
<dbReference type="AlphaFoldDB" id="A0A0C2IUV6"/>
<dbReference type="OrthoDB" id="1726119at2759"/>
<evidence type="ECO:0000256" key="2">
    <source>
        <dbReference type="ARBA" id="ARBA00022803"/>
    </source>
</evidence>
<evidence type="ECO:0000313" key="7">
    <source>
        <dbReference type="EMBL" id="KIH90580.1"/>
    </source>
</evidence>
<keyword evidence="8" id="KW-1185">Reference proteome</keyword>
<feature type="compositionally biased region" description="Pro residues" evidence="4">
    <location>
        <begin position="271"/>
        <end position="282"/>
    </location>
</feature>
<dbReference type="FunFam" id="1.10.287.110:FF:000055">
    <property type="entry name" value="DnaJ subfamily C member 7"/>
    <property type="match status" value="1"/>
</dbReference>